<comment type="caution">
    <text evidence="12">The sequence shown here is derived from an EMBL/GenBank/DDBJ whole genome shotgun (WGS) entry which is preliminary data.</text>
</comment>
<dbReference type="GO" id="GO:0005829">
    <property type="term" value="C:cytosol"/>
    <property type="evidence" value="ECO:0007669"/>
    <property type="project" value="TreeGrafter"/>
</dbReference>
<name>A0AAX0YX83_9GAMM</name>
<dbReference type="AlphaFoldDB" id="A0AAX0YX83"/>
<keyword evidence="6 9" id="KW-0238">DNA-binding</keyword>
<evidence type="ECO:0000256" key="8">
    <source>
        <dbReference type="PROSITE-ProRule" id="PRU00169"/>
    </source>
</evidence>
<evidence type="ECO:0000259" key="10">
    <source>
        <dbReference type="PROSITE" id="PS50110"/>
    </source>
</evidence>
<evidence type="ECO:0000256" key="7">
    <source>
        <dbReference type="ARBA" id="ARBA00023163"/>
    </source>
</evidence>
<protein>
    <submittedName>
        <fullName evidence="12">Two-component system response regulator KdpE</fullName>
    </submittedName>
</protein>
<dbReference type="InterPro" id="IPR001867">
    <property type="entry name" value="OmpR/PhoB-type_DNA-bd"/>
</dbReference>
<evidence type="ECO:0000313" key="12">
    <source>
        <dbReference type="EMBL" id="PSX45808.1"/>
    </source>
</evidence>
<feature type="domain" description="OmpR/PhoB-type" evidence="11">
    <location>
        <begin position="128"/>
        <end position="227"/>
    </location>
</feature>
<evidence type="ECO:0000256" key="3">
    <source>
        <dbReference type="ARBA" id="ARBA00022553"/>
    </source>
</evidence>
<dbReference type="Pfam" id="PF00486">
    <property type="entry name" value="Trans_reg_C"/>
    <property type="match status" value="1"/>
</dbReference>
<dbReference type="Gene3D" id="3.40.50.2300">
    <property type="match status" value="1"/>
</dbReference>
<dbReference type="EMBL" id="PYOZ01000003">
    <property type="protein sequence ID" value="PSX45808.1"/>
    <property type="molecule type" value="Genomic_DNA"/>
</dbReference>
<gene>
    <name evidence="12" type="ORF">C0W53_07260</name>
</gene>
<dbReference type="SUPFAM" id="SSF46894">
    <property type="entry name" value="C-terminal effector domain of the bipartite response regulators"/>
    <property type="match status" value="1"/>
</dbReference>
<evidence type="ECO:0000256" key="9">
    <source>
        <dbReference type="PROSITE-ProRule" id="PRU01091"/>
    </source>
</evidence>
<reference evidence="12 13" key="1">
    <citation type="submission" date="2018-01" db="EMBL/GenBank/DDBJ databases">
        <title>Whole genome sequencing of Histamine producing bacteria.</title>
        <authorList>
            <person name="Butler K."/>
        </authorList>
    </citation>
    <scope>NUCLEOTIDE SEQUENCE [LARGE SCALE GENOMIC DNA]</scope>
    <source>
        <strain evidence="12 13">A1-4</strain>
    </source>
</reference>
<dbReference type="InterPro" id="IPR036388">
    <property type="entry name" value="WH-like_DNA-bd_sf"/>
</dbReference>
<dbReference type="InterPro" id="IPR001789">
    <property type="entry name" value="Sig_transdc_resp-reg_receiver"/>
</dbReference>
<keyword evidence="4" id="KW-0902">Two-component regulatory system</keyword>
<keyword evidence="5" id="KW-0805">Transcription regulation</keyword>
<evidence type="ECO:0000259" key="11">
    <source>
        <dbReference type="PROSITE" id="PS51755"/>
    </source>
</evidence>
<evidence type="ECO:0000256" key="6">
    <source>
        <dbReference type="ARBA" id="ARBA00023125"/>
    </source>
</evidence>
<dbReference type="Gene3D" id="1.10.10.10">
    <property type="entry name" value="Winged helix-like DNA-binding domain superfamily/Winged helix DNA-binding domain"/>
    <property type="match status" value="1"/>
</dbReference>
<dbReference type="Proteomes" id="UP000240728">
    <property type="component" value="Unassembled WGS sequence"/>
</dbReference>
<feature type="modified residue" description="4-aspartylphosphate" evidence="8">
    <location>
        <position position="53"/>
    </location>
</feature>
<dbReference type="GO" id="GO:0045893">
    <property type="term" value="P:positive regulation of DNA-templated transcription"/>
    <property type="evidence" value="ECO:0007669"/>
    <property type="project" value="UniProtKB-ARBA"/>
</dbReference>
<dbReference type="InterPro" id="IPR039420">
    <property type="entry name" value="WalR-like"/>
</dbReference>
<dbReference type="RefSeq" id="WP_107174042.1">
    <property type="nucleotide sequence ID" value="NZ_JAUZMX010000002.1"/>
</dbReference>
<keyword evidence="13" id="KW-1185">Reference proteome</keyword>
<sequence>MENRVLIIEDAEEICRFVSMALTDKKWLVSVATSLNEGLREASTRQPDIVILDLGLPDGDGQQFIVDFRSWSQVPIIVLSARTEETEKVKALNNGADDYLAKPFGMAELIARVEASLRRSCQIPMTSSEIIRLSDVVINKRLKTVIKDEHLIHLTKTELKLLLVLLEEPGKVLTQSYLLKKVWGPSFIEHGHYVRTYMRRLRNKLELDPTRPKHFLTEVGIGYRIWLND</sequence>
<dbReference type="GO" id="GO:0000156">
    <property type="term" value="F:phosphorelay response regulator activity"/>
    <property type="evidence" value="ECO:0007669"/>
    <property type="project" value="TreeGrafter"/>
</dbReference>
<dbReference type="InterPro" id="IPR011006">
    <property type="entry name" value="CheY-like_superfamily"/>
</dbReference>
<keyword evidence="2" id="KW-0963">Cytoplasm</keyword>
<keyword evidence="7" id="KW-0804">Transcription</keyword>
<evidence type="ECO:0000256" key="4">
    <source>
        <dbReference type="ARBA" id="ARBA00023012"/>
    </source>
</evidence>
<dbReference type="PROSITE" id="PS51755">
    <property type="entry name" value="OMPR_PHOB"/>
    <property type="match status" value="1"/>
</dbReference>
<dbReference type="SUPFAM" id="SSF52172">
    <property type="entry name" value="CheY-like"/>
    <property type="match status" value="1"/>
</dbReference>
<dbReference type="PANTHER" id="PTHR48111:SF50">
    <property type="entry name" value="KDP OPERON TRANSCRIPTIONAL REGULATORY PROTEIN KDPE"/>
    <property type="match status" value="1"/>
</dbReference>
<dbReference type="CDD" id="cd00383">
    <property type="entry name" value="trans_reg_C"/>
    <property type="match status" value="1"/>
</dbReference>
<dbReference type="SMART" id="SM00448">
    <property type="entry name" value="REC"/>
    <property type="match status" value="1"/>
</dbReference>
<feature type="domain" description="Response regulatory" evidence="10">
    <location>
        <begin position="4"/>
        <end position="117"/>
    </location>
</feature>
<comment type="subcellular location">
    <subcellularLocation>
        <location evidence="1">Cytoplasm</location>
    </subcellularLocation>
</comment>
<evidence type="ECO:0000313" key="13">
    <source>
        <dbReference type="Proteomes" id="UP000240728"/>
    </source>
</evidence>
<dbReference type="InterPro" id="IPR016032">
    <property type="entry name" value="Sig_transdc_resp-reg_C-effctor"/>
</dbReference>
<dbReference type="CDD" id="cd17620">
    <property type="entry name" value="REC_OmpR_KdpE-like"/>
    <property type="match status" value="1"/>
</dbReference>
<dbReference type="Gene3D" id="6.10.250.690">
    <property type="match status" value="1"/>
</dbReference>
<dbReference type="GO" id="GO:0032993">
    <property type="term" value="C:protein-DNA complex"/>
    <property type="evidence" value="ECO:0007669"/>
    <property type="project" value="TreeGrafter"/>
</dbReference>
<evidence type="ECO:0000256" key="2">
    <source>
        <dbReference type="ARBA" id="ARBA00022490"/>
    </source>
</evidence>
<organism evidence="12 13">
    <name type="scientific">Photobacterium kishitanii</name>
    <dbReference type="NCBI Taxonomy" id="318456"/>
    <lineage>
        <taxon>Bacteria</taxon>
        <taxon>Pseudomonadati</taxon>
        <taxon>Pseudomonadota</taxon>
        <taxon>Gammaproteobacteria</taxon>
        <taxon>Vibrionales</taxon>
        <taxon>Vibrionaceae</taxon>
        <taxon>Photobacterium</taxon>
    </lineage>
</organism>
<evidence type="ECO:0000256" key="5">
    <source>
        <dbReference type="ARBA" id="ARBA00023015"/>
    </source>
</evidence>
<accession>A0AAX0YX83</accession>
<dbReference type="Pfam" id="PF00072">
    <property type="entry name" value="Response_reg"/>
    <property type="match status" value="1"/>
</dbReference>
<dbReference type="GO" id="GO:0042802">
    <property type="term" value="F:identical protein binding"/>
    <property type="evidence" value="ECO:0007669"/>
    <property type="project" value="UniProtKB-ARBA"/>
</dbReference>
<dbReference type="PANTHER" id="PTHR48111">
    <property type="entry name" value="REGULATOR OF RPOS"/>
    <property type="match status" value="1"/>
</dbReference>
<dbReference type="FunFam" id="3.40.50.2300:FF:000021">
    <property type="entry name" value="Two-component system response regulator KdpE"/>
    <property type="match status" value="1"/>
</dbReference>
<proteinExistence type="predicted"/>
<dbReference type="SMART" id="SM00862">
    <property type="entry name" value="Trans_reg_C"/>
    <property type="match status" value="1"/>
</dbReference>
<dbReference type="GO" id="GO:0000987">
    <property type="term" value="F:cis-regulatory region sequence-specific DNA binding"/>
    <property type="evidence" value="ECO:0007669"/>
    <property type="project" value="UniProtKB-ARBA"/>
</dbReference>
<feature type="DNA-binding region" description="OmpR/PhoB-type" evidence="9">
    <location>
        <begin position="128"/>
        <end position="227"/>
    </location>
</feature>
<dbReference type="PROSITE" id="PS50110">
    <property type="entry name" value="RESPONSE_REGULATORY"/>
    <property type="match status" value="1"/>
</dbReference>
<keyword evidence="3 8" id="KW-0597">Phosphoprotein</keyword>
<evidence type="ECO:0000256" key="1">
    <source>
        <dbReference type="ARBA" id="ARBA00004496"/>
    </source>
</evidence>